<keyword evidence="3" id="KW-0804">Transcription</keyword>
<gene>
    <name evidence="5" type="ORF">IAB07_03995</name>
</gene>
<dbReference type="PRINTS" id="PR00778">
    <property type="entry name" value="HTHARSR"/>
</dbReference>
<dbReference type="GO" id="GO:0003700">
    <property type="term" value="F:DNA-binding transcription factor activity"/>
    <property type="evidence" value="ECO:0007669"/>
    <property type="project" value="InterPro"/>
</dbReference>
<feature type="domain" description="HTH arsR-type" evidence="4">
    <location>
        <begin position="24"/>
        <end position="118"/>
    </location>
</feature>
<dbReference type="InterPro" id="IPR001845">
    <property type="entry name" value="HTH_ArsR_DNA-bd_dom"/>
</dbReference>
<dbReference type="PANTHER" id="PTHR33154:SF18">
    <property type="entry name" value="ARSENICAL RESISTANCE OPERON REPRESSOR"/>
    <property type="match status" value="1"/>
</dbReference>
<dbReference type="InterPro" id="IPR011991">
    <property type="entry name" value="ArsR-like_HTH"/>
</dbReference>
<reference evidence="5" key="1">
    <citation type="submission" date="2020-10" db="EMBL/GenBank/DDBJ databases">
        <authorList>
            <person name="Gilroy R."/>
        </authorList>
    </citation>
    <scope>NUCLEOTIDE SEQUENCE</scope>
    <source>
        <strain evidence="5">9366</strain>
    </source>
</reference>
<dbReference type="CDD" id="cd00090">
    <property type="entry name" value="HTH_ARSR"/>
    <property type="match status" value="1"/>
</dbReference>
<dbReference type="Pfam" id="PF01022">
    <property type="entry name" value="HTH_5"/>
    <property type="match status" value="1"/>
</dbReference>
<dbReference type="SUPFAM" id="SSF46785">
    <property type="entry name" value="Winged helix' DNA-binding domain"/>
    <property type="match status" value="1"/>
</dbReference>
<dbReference type="NCBIfam" id="NF033788">
    <property type="entry name" value="HTH_metalloreg"/>
    <property type="match status" value="1"/>
</dbReference>
<evidence type="ECO:0000313" key="6">
    <source>
        <dbReference type="Proteomes" id="UP000824145"/>
    </source>
</evidence>
<evidence type="ECO:0000256" key="3">
    <source>
        <dbReference type="ARBA" id="ARBA00023163"/>
    </source>
</evidence>
<reference evidence="5" key="2">
    <citation type="journal article" date="2021" name="PeerJ">
        <title>Extensive microbial diversity within the chicken gut microbiome revealed by metagenomics and culture.</title>
        <authorList>
            <person name="Gilroy R."/>
            <person name="Ravi A."/>
            <person name="Getino M."/>
            <person name="Pursley I."/>
            <person name="Horton D.L."/>
            <person name="Alikhan N.F."/>
            <person name="Baker D."/>
            <person name="Gharbi K."/>
            <person name="Hall N."/>
            <person name="Watson M."/>
            <person name="Adriaenssens E.M."/>
            <person name="Foster-Nyarko E."/>
            <person name="Jarju S."/>
            <person name="Secka A."/>
            <person name="Antonio M."/>
            <person name="Oren A."/>
            <person name="Chaudhuri R.R."/>
            <person name="La Ragione R."/>
            <person name="Hildebrand F."/>
            <person name="Pallen M.J."/>
        </authorList>
    </citation>
    <scope>NUCLEOTIDE SEQUENCE</scope>
    <source>
        <strain evidence="5">9366</strain>
    </source>
</reference>
<evidence type="ECO:0000259" key="4">
    <source>
        <dbReference type="PROSITE" id="PS50987"/>
    </source>
</evidence>
<organism evidence="5 6">
    <name type="scientific">Candidatus Caccalectryoclostridium excrementigallinarum</name>
    <dbReference type="NCBI Taxonomy" id="2840710"/>
    <lineage>
        <taxon>Bacteria</taxon>
        <taxon>Bacillati</taxon>
        <taxon>Bacillota</taxon>
        <taxon>Clostridia</taxon>
        <taxon>Christensenellales</taxon>
        <taxon>Christensenellaceae</taxon>
        <taxon>Christensenellaceae incertae sedis</taxon>
        <taxon>Candidatus Caccalectryoclostridium</taxon>
    </lineage>
</organism>
<dbReference type="Gene3D" id="1.10.10.10">
    <property type="entry name" value="Winged helix-like DNA-binding domain superfamily/Winged helix DNA-binding domain"/>
    <property type="match status" value="1"/>
</dbReference>
<sequence>MTMKFDDCLYMDAFREDLLRRYMPTDGEAYALADFFSVCADPTRVKIFSALATGDMCVGDLACAVGMHPSTISHQLKLLRDKGMVNVRRRGKVVYYSLSDPAVEAALDIGANRLARRA</sequence>
<dbReference type="EMBL" id="DVNJ01000020">
    <property type="protein sequence ID" value="HIU62914.1"/>
    <property type="molecule type" value="Genomic_DNA"/>
</dbReference>
<dbReference type="PANTHER" id="PTHR33154">
    <property type="entry name" value="TRANSCRIPTIONAL REGULATOR, ARSR FAMILY"/>
    <property type="match status" value="1"/>
</dbReference>
<evidence type="ECO:0000256" key="2">
    <source>
        <dbReference type="ARBA" id="ARBA00023125"/>
    </source>
</evidence>
<protein>
    <submittedName>
        <fullName evidence="5">Helix-turn-helix transcriptional regulator</fullName>
    </submittedName>
</protein>
<evidence type="ECO:0000313" key="5">
    <source>
        <dbReference type="EMBL" id="HIU62914.1"/>
    </source>
</evidence>
<keyword evidence="1" id="KW-0805">Transcription regulation</keyword>
<dbReference type="InterPro" id="IPR036390">
    <property type="entry name" value="WH_DNA-bd_sf"/>
</dbReference>
<proteinExistence type="predicted"/>
<dbReference type="Proteomes" id="UP000824145">
    <property type="component" value="Unassembled WGS sequence"/>
</dbReference>
<comment type="caution">
    <text evidence="5">The sequence shown here is derived from an EMBL/GenBank/DDBJ whole genome shotgun (WGS) entry which is preliminary data.</text>
</comment>
<dbReference type="InterPro" id="IPR051081">
    <property type="entry name" value="HTH_MetalResp_TranReg"/>
</dbReference>
<dbReference type="SMART" id="SM00418">
    <property type="entry name" value="HTH_ARSR"/>
    <property type="match status" value="1"/>
</dbReference>
<name>A0A9D1SJM5_9FIRM</name>
<dbReference type="GO" id="GO:0003677">
    <property type="term" value="F:DNA binding"/>
    <property type="evidence" value="ECO:0007669"/>
    <property type="project" value="UniProtKB-KW"/>
</dbReference>
<dbReference type="AlphaFoldDB" id="A0A9D1SJM5"/>
<evidence type="ECO:0000256" key="1">
    <source>
        <dbReference type="ARBA" id="ARBA00023015"/>
    </source>
</evidence>
<dbReference type="PROSITE" id="PS50987">
    <property type="entry name" value="HTH_ARSR_2"/>
    <property type="match status" value="1"/>
</dbReference>
<accession>A0A9D1SJM5</accession>
<dbReference type="InterPro" id="IPR036388">
    <property type="entry name" value="WH-like_DNA-bd_sf"/>
</dbReference>
<keyword evidence="2" id="KW-0238">DNA-binding</keyword>